<keyword evidence="7 11" id="KW-0067">ATP-binding</keyword>
<dbReference type="PROSITE" id="PS50861">
    <property type="entry name" value="AA_TRNA_LIGASE_II_GLYAB"/>
    <property type="match status" value="1"/>
</dbReference>
<dbReference type="NCBIfam" id="TIGR00211">
    <property type="entry name" value="glyS"/>
    <property type="match status" value="1"/>
</dbReference>
<comment type="subcellular location">
    <subcellularLocation>
        <location evidence="1 11">Cytoplasm</location>
    </subcellularLocation>
</comment>
<evidence type="ECO:0000256" key="3">
    <source>
        <dbReference type="ARBA" id="ARBA00011209"/>
    </source>
</evidence>
<evidence type="ECO:0000256" key="8">
    <source>
        <dbReference type="ARBA" id="ARBA00022917"/>
    </source>
</evidence>
<evidence type="ECO:0000256" key="6">
    <source>
        <dbReference type="ARBA" id="ARBA00022741"/>
    </source>
</evidence>
<feature type="domain" description="DALR anticodon binding" evidence="12">
    <location>
        <begin position="574"/>
        <end position="678"/>
    </location>
</feature>
<dbReference type="RefSeq" id="WP_377315808.1">
    <property type="nucleotide sequence ID" value="NZ_JBHUIY010000014.1"/>
</dbReference>
<keyword evidence="14" id="KW-1185">Reference proteome</keyword>
<evidence type="ECO:0000256" key="7">
    <source>
        <dbReference type="ARBA" id="ARBA00022840"/>
    </source>
</evidence>
<dbReference type="Proteomes" id="UP001597296">
    <property type="component" value="Unassembled WGS sequence"/>
</dbReference>
<dbReference type="SUPFAM" id="SSF109604">
    <property type="entry name" value="HD-domain/PDEase-like"/>
    <property type="match status" value="1"/>
</dbReference>
<dbReference type="PRINTS" id="PR01045">
    <property type="entry name" value="TRNASYNTHGB"/>
</dbReference>
<keyword evidence="4 11" id="KW-0963">Cytoplasm</keyword>
<dbReference type="Pfam" id="PF05746">
    <property type="entry name" value="DALR_1"/>
    <property type="match status" value="1"/>
</dbReference>
<evidence type="ECO:0000256" key="4">
    <source>
        <dbReference type="ARBA" id="ARBA00022490"/>
    </source>
</evidence>
<dbReference type="EMBL" id="JBHUIY010000014">
    <property type="protein sequence ID" value="MFD2233909.1"/>
    <property type="molecule type" value="Genomic_DNA"/>
</dbReference>
<keyword evidence="9 11" id="KW-0030">Aminoacyl-tRNA synthetase</keyword>
<comment type="subunit">
    <text evidence="3 11">Tetramer of two alpha and two beta subunits.</text>
</comment>
<dbReference type="InterPro" id="IPR015944">
    <property type="entry name" value="Gly-tRNA-synth_bsu"/>
</dbReference>
<dbReference type="EC" id="6.1.1.14" evidence="11"/>
<evidence type="ECO:0000256" key="1">
    <source>
        <dbReference type="ARBA" id="ARBA00004496"/>
    </source>
</evidence>
<dbReference type="PANTHER" id="PTHR30075">
    <property type="entry name" value="GLYCYL-TRNA SYNTHETASE"/>
    <property type="match status" value="1"/>
</dbReference>
<evidence type="ECO:0000256" key="9">
    <source>
        <dbReference type="ARBA" id="ARBA00023146"/>
    </source>
</evidence>
<dbReference type="GO" id="GO:0004820">
    <property type="term" value="F:glycine-tRNA ligase activity"/>
    <property type="evidence" value="ECO:0007669"/>
    <property type="project" value="UniProtKB-EC"/>
</dbReference>
<proteinExistence type="inferred from homology"/>
<dbReference type="InterPro" id="IPR006194">
    <property type="entry name" value="Gly-tRNA-synth_heterodimer"/>
</dbReference>
<evidence type="ECO:0000259" key="12">
    <source>
        <dbReference type="Pfam" id="PF05746"/>
    </source>
</evidence>
<organism evidence="13 14">
    <name type="scientific">Phaeospirillum tilakii</name>
    <dbReference type="NCBI Taxonomy" id="741673"/>
    <lineage>
        <taxon>Bacteria</taxon>
        <taxon>Pseudomonadati</taxon>
        <taxon>Pseudomonadota</taxon>
        <taxon>Alphaproteobacteria</taxon>
        <taxon>Rhodospirillales</taxon>
        <taxon>Rhodospirillaceae</taxon>
        <taxon>Phaeospirillum</taxon>
    </lineage>
</organism>
<evidence type="ECO:0000313" key="13">
    <source>
        <dbReference type="EMBL" id="MFD2233909.1"/>
    </source>
</evidence>
<evidence type="ECO:0000256" key="5">
    <source>
        <dbReference type="ARBA" id="ARBA00022598"/>
    </source>
</evidence>
<name>A0ABW5C9B9_9PROT</name>
<keyword evidence="6 11" id="KW-0547">Nucleotide-binding</keyword>
<comment type="caution">
    <text evidence="13">The sequence shown here is derived from an EMBL/GenBank/DDBJ whole genome shotgun (WGS) entry which is preliminary data.</text>
</comment>
<gene>
    <name evidence="11 13" type="primary">glyS</name>
    <name evidence="13" type="ORF">ACFSNB_08830</name>
</gene>
<comment type="catalytic activity">
    <reaction evidence="10 11">
        <text>tRNA(Gly) + glycine + ATP = glycyl-tRNA(Gly) + AMP + diphosphate</text>
        <dbReference type="Rhea" id="RHEA:16013"/>
        <dbReference type="Rhea" id="RHEA-COMP:9664"/>
        <dbReference type="Rhea" id="RHEA-COMP:9683"/>
        <dbReference type="ChEBI" id="CHEBI:30616"/>
        <dbReference type="ChEBI" id="CHEBI:33019"/>
        <dbReference type="ChEBI" id="CHEBI:57305"/>
        <dbReference type="ChEBI" id="CHEBI:78442"/>
        <dbReference type="ChEBI" id="CHEBI:78522"/>
        <dbReference type="ChEBI" id="CHEBI:456215"/>
        <dbReference type="EC" id="6.1.1.14"/>
    </reaction>
</comment>
<evidence type="ECO:0000313" key="14">
    <source>
        <dbReference type="Proteomes" id="UP001597296"/>
    </source>
</evidence>
<keyword evidence="5 11" id="KW-0436">Ligase</keyword>
<dbReference type="PANTHER" id="PTHR30075:SF2">
    <property type="entry name" value="GLYCINE--TRNA LIGASE, CHLOROPLASTIC_MITOCHONDRIAL 2"/>
    <property type="match status" value="1"/>
</dbReference>
<evidence type="ECO:0000256" key="11">
    <source>
        <dbReference type="HAMAP-Rule" id="MF_00255"/>
    </source>
</evidence>
<dbReference type="Pfam" id="PF02092">
    <property type="entry name" value="tRNA_synt_2f"/>
    <property type="match status" value="1"/>
</dbReference>
<evidence type="ECO:0000256" key="10">
    <source>
        <dbReference type="ARBA" id="ARBA00047937"/>
    </source>
</evidence>
<comment type="similarity">
    <text evidence="2 11">Belongs to the class-II aminoacyl-tRNA synthetase family.</text>
</comment>
<dbReference type="InterPro" id="IPR008909">
    <property type="entry name" value="DALR_anticod-bd"/>
</dbReference>
<keyword evidence="8 11" id="KW-0648">Protein biosynthesis</keyword>
<sequence>MAQFLLEILSEEIPARMQARAAEDLRRMIGDGLAAGGIAFDDARALVTPRRLVLAIDGLPLAGPDLSEERRGPRVGAPAQALDGFLKSTGLAQDQLEQRDTGKGVFWFAVIERKGRATVDLLREVVEATLANFPWPKSQRWGAHDVRWVRPIQSILALFDGAVVPVAFGPVAAADTSRGHRFLAPEPFAVTDFADYQARLRAAQVVLDPEERRAAILAGAEALAAAEGLRLKPDDGLLAEVTGLVEAPVPLIGSIDDAFMDVPAEVLITSMRSHQKYFSLLKQDGSLAPRFVVIANMRAADGGAAIVAGNQRVLRARLSDAKFFWDTDRRHRLDSRLPKLAERTFYAGLGSMLDKAGRIAALAAEIARRLGADAALAERAGRLAKADLSSEMVGEFPELQGIMGRYYARNDGEDPAVAEAIAAHYAPVGPSDACPTAPVAVAVALADKIDSLVGFFAIDEKPTGSKDPFALRRAALGVIRLIGENKLRLSLAALFAHAHGLYPAGLKRDAATTTADLLAFFADRLAVAWKEQGIRHDLIAAVFALGGQDDLVLLRQRVEALAGFLASDDGANLLIAYRRAANIVRIEEKKDGIRFTGTVDPAVLVEAEEQALAAALDAVGPAVAQAVAGEDFAAAMAALATLRRPLDAFFDRVTVNAPEPERRVARLTLLAAIGAAMEAVADFSRVEG</sequence>
<reference evidence="14" key="1">
    <citation type="journal article" date="2019" name="Int. J. Syst. Evol. Microbiol.">
        <title>The Global Catalogue of Microorganisms (GCM) 10K type strain sequencing project: providing services to taxonomists for standard genome sequencing and annotation.</title>
        <authorList>
            <consortium name="The Broad Institute Genomics Platform"/>
            <consortium name="The Broad Institute Genome Sequencing Center for Infectious Disease"/>
            <person name="Wu L."/>
            <person name="Ma J."/>
        </authorList>
    </citation>
    <scope>NUCLEOTIDE SEQUENCE [LARGE SCALE GENOMIC DNA]</scope>
    <source>
        <strain evidence="14">KCTC 15012</strain>
    </source>
</reference>
<protein>
    <recommendedName>
        <fullName evidence="11">Glycine--tRNA ligase beta subunit</fullName>
        <ecNumber evidence="11">6.1.1.14</ecNumber>
    </recommendedName>
    <alternativeName>
        <fullName evidence="11">Glycyl-tRNA synthetase beta subunit</fullName>
        <shortName evidence="11">GlyRS</shortName>
    </alternativeName>
</protein>
<dbReference type="HAMAP" id="MF_00255">
    <property type="entry name" value="Gly_tRNA_synth_beta"/>
    <property type="match status" value="1"/>
</dbReference>
<accession>A0ABW5C9B9</accession>
<evidence type="ECO:0000256" key="2">
    <source>
        <dbReference type="ARBA" id="ARBA00008226"/>
    </source>
</evidence>